<comment type="caution">
    <text evidence="2">The sequence shown here is derived from an EMBL/GenBank/DDBJ whole genome shotgun (WGS) entry which is preliminary data.</text>
</comment>
<protein>
    <submittedName>
        <fullName evidence="2">Uncharacterized protein</fullName>
    </submittedName>
</protein>
<dbReference type="Pfam" id="PF11951">
    <property type="entry name" value="Fungal_trans_2"/>
    <property type="match status" value="1"/>
</dbReference>
<dbReference type="PANTHER" id="PTHR37540:SF5">
    <property type="entry name" value="TRANSCRIPTION FACTOR DOMAIN-CONTAINING PROTEIN"/>
    <property type="match status" value="1"/>
</dbReference>
<dbReference type="PANTHER" id="PTHR37540">
    <property type="entry name" value="TRANSCRIPTION FACTOR (ACR-2), PUTATIVE-RELATED-RELATED"/>
    <property type="match status" value="1"/>
</dbReference>
<evidence type="ECO:0000313" key="2">
    <source>
        <dbReference type="EMBL" id="MDI1491834.1"/>
    </source>
</evidence>
<gene>
    <name evidence="2" type="ORF">OHK93_003045</name>
</gene>
<sequence>MDDFIFVSQTGCPEKHSRNRELVRAHATRKHWQAVKQQATPNIHPKGQAFRITCHDCAHTSNHRSDCIPRCVPHKSKEVSLVSEANAEVKFPKAQQPPVAISRSIGHGADALAYAGSLLDAESYGYFQHYGSEFKVVLCDSIQPVRIDGSAICCKEAIQVGSPALLHAICFQAAAHVAIRQATLPLRQDMFRDPLHAHGLEQKALYHRVKALSHLRKAFGAKQGLAAASDMSILCIALLLAAEAMMGDEIGLESHASALRQLVAARGGLDRLPSSTASLVGFVDVKAALAQRRAPLFGSQISFEKQELGCSPSSKILINRTFDIHRFGRGFMEPALKLRPALLTCILQIECLTLDTLRAHRDSKYKSQYGIDDFVSLDKSLLSLKSSHELSRLDECVCLALLLFTNTALWRTPVFFNWIQNTVDDLKLALLNLYLEPINQEATELLLWAIFLGLYVTRTSSQPEYSWWSARLRDLSVRANVATFEETSQILRAFAYTDEAYASALEQIWSDRILGQSEADGTPSKQAGRPDLEMEEHPCNYPQG</sequence>
<proteinExistence type="predicted"/>
<dbReference type="EMBL" id="JAPUFD010000016">
    <property type="protein sequence ID" value="MDI1491834.1"/>
    <property type="molecule type" value="Genomic_DNA"/>
</dbReference>
<name>A0AA43TXU0_9LECA</name>
<dbReference type="Proteomes" id="UP001161017">
    <property type="component" value="Unassembled WGS sequence"/>
</dbReference>
<organism evidence="2 3">
    <name type="scientific">Ramalina farinacea</name>
    <dbReference type="NCBI Taxonomy" id="258253"/>
    <lineage>
        <taxon>Eukaryota</taxon>
        <taxon>Fungi</taxon>
        <taxon>Dikarya</taxon>
        <taxon>Ascomycota</taxon>
        <taxon>Pezizomycotina</taxon>
        <taxon>Lecanoromycetes</taxon>
        <taxon>OSLEUM clade</taxon>
        <taxon>Lecanoromycetidae</taxon>
        <taxon>Lecanorales</taxon>
        <taxon>Lecanorineae</taxon>
        <taxon>Ramalinaceae</taxon>
        <taxon>Ramalina</taxon>
    </lineage>
</organism>
<feature type="compositionally biased region" description="Basic and acidic residues" evidence="1">
    <location>
        <begin position="528"/>
        <end position="538"/>
    </location>
</feature>
<keyword evidence="3" id="KW-1185">Reference proteome</keyword>
<dbReference type="AlphaFoldDB" id="A0AA43TXU0"/>
<accession>A0AA43TXU0</accession>
<dbReference type="InterPro" id="IPR021858">
    <property type="entry name" value="Fun_TF"/>
</dbReference>
<feature type="region of interest" description="Disordered" evidence="1">
    <location>
        <begin position="516"/>
        <end position="544"/>
    </location>
</feature>
<evidence type="ECO:0000256" key="1">
    <source>
        <dbReference type="SAM" id="MobiDB-lite"/>
    </source>
</evidence>
<evidence type="ECO:0000313" key="3">
    <source>
        <dbReference type="Proteomes" id="UP001161017"/>
    </source>
</evidence>
<reference evidence="2" key="1">
    <citation type="journal article" date="2023" name="Genome Biol. Evol.">
        <title>First Whole Genome Sequence and Flow Cytometry Genome Size Data for the Lichen-Forming Fungus Ramalina farinacea (Ascomycota).</title>
        <authorList>
            <person name="Llewellyn T."/>
            <person name="Mian S."/>
            <person name="Hill R."/>
            <person name="Leitch I.J."/>
            <person name="Gaya E."/>
        </authorList>
    </citation>
    <scope>NUCLEOTIDE SEQUENCE</scope>
    <source>
        <strain evidence="2">LIQ254RAFAR</strain>
    </source>
</reference>